<gene>
    <name evidence="1" type="ORF">ACFO3F_10760</name>
</gene>
<evidence type="ECO:0000313" key="2">
    <source>
        <dbReference type="Proteomes" id="UP001595955"/>
    </source>
</evidence>
<proteinExistence type="predicted"/>
<dbReference type="EMBL" id="JBHSGF010000007">
    <property type="protein sequence ID" value="MFC4555726.1"/>
    <property type="molecule type" value="Genomic_DNA"/>
</dbReference>
<keyword evidence="2" id="KW-1185">Reference proteome</keyword>
<reference evidence="2" key="1">
    <citation type="journal article" date="2019" name="Int. J. Syst. Evol. Microbiol.">
        <title>The Global Catalogue of Microorganisms (GCM) 10K type strain sequencing project: providing services to taxonomists for standard genome sequencing and annotation.</title>
        <authorList>
            <consortium name="The Broad Institute Genomics Platform"/>
            <consortium name="The Broad Institute Genome Sequencing Center for Infectious Disease"/>
            <person name="Wu L."/>
            <person name="Ma J."/>
        </authorList>
    </citation>
    <scope>NUCLEOTIDE SEQUENCE [LARGE SCALE GENOMIC DNA]</scope>
    <source>
        <strain evidence="2">JCM 3369</strain>
    </source>
</reference>
<accession>A0ABV9DBI5</accession>
<dbReference type="Proteomes" id="UP001595955">
    <property type="component" value="Unassembled WGS sequence"/>
</dbReference>
<sequence>MSDEREYYFNLQTRQVEEGKISGADDRMGPYPTREAAQQALDAAGARNAMWDEADRKWRRDWDGDAEG</sequence>
<evidence type="ECO:0008006" key="3">
    <source>
        <dbReference type="Google" id="ProtNLM"/>
    </source>
</evidence>
<evidence type="ECO:0000313" key="1">
    <source>
        <dbReference type="EMBL" id="MFC4555726.1"/>
    </source>
</evidence>
<organism evidence="1 2">
    <name type="scientific">Georgenia faecalis</name>
    <dbReference type="NCBI Taxonomy" id="2483799"/>
    <lineage>
        <taxon>Bacteria</taxon>
        <taxon>Bacillati</taxon>
        <taxon>Actinomycetota</taxon>
        <taxon>Actinomycetes</taxon>
        <taxon>Micrococcales</taxon>
        <taxon>Bogoriellaceae</taxon>
        <taxon>Georgenia</taxon>
    </lineage>
</organism>
<protein>
    <recommendedName>
        <fullName evidence="3">SPOR domain-containing protein</fullName>
    </recommendedName>
</protein>
<comment type="caution">
    <text evidence="1">The sequence shown here is derived from an EMBL/GenBank/DDBJ whole genome shotgun (WGS) entry which is preliminary data.</text>
</comment>
<dbReference type="RefSeq" id="WP_244925245.1">
    <property type="nucleotide sequence ID" value="NZ_CP033325.1"/>
</dbReference>
<name>A0ABV9DBI5_9MICO</name>